<dbReference type="EMBL" id="DQAY01000035">
    <property type="protein sequence ID" value="HCO22488.1"/>
    <property type="molecule type" value="Genomic_DNA"/>
</dbReference>
<dbReference type="InterPro" id="IPR008284">
    <property type="entry name" value="MoCF_biosynth_CS"/>
</dbReference>
<proteinExistence type="inferred from homology"/>
<dbReference type="PANTHER" id="PTHR10192:SF5">
    <property type="entry name" value="GEPHYRIN"/>
    <property type="match status" value="1"/>
</dbReference>
<dbReference type="InterPro" id="IPR005111">
    <property type="entry name" value="MoeA_C_domain_IV"/>
</dbReference>
<evidence type="ECO:0000256" key="6">
    <source>
        <dbReference type="ARBA" id="ARBA00022679"/>
    </source>
</evidence>
<sequence length="404" mass="43531">MLSAQEAFQLILETVKPAPPEQRTLFEAWHCVLAEGTVSDLNIPPFDKALMDGFAVKSSDCQNGKATLQIQEIIYAGSVPTISLQSGQTSQIMTGAPLPEGADAVVQIEHCQIDEAARSVKIDTGPVSPGKNMLPQSSVLEAGAPVLAAGTLLRPQEIGALAETGSPTVKVRRAPTVAILATGDELVAPEESPEPGQIRNSNEVMLHAQILQTDAKPQPLGIARDERNHLRSKIQEGLKSDFLLLSGGVSAGERDLVPSELEQAGVKQVFHMVNLKPGKPLWFGILERSDGDPCYIFGLPGNPVSSMVCFELFVRTAIRQFMGFPSPRPQVQQARLKNDYHTSGNRPTYQPARLEWEAGESTVSPLITMGSADLNSTVKANAVALFPTGNQHYQAGLKVDVFLW</sequence>
<dbReference type="InterPro" id="IPR038987">
    <property type="entry name" value="MoeA-like"/>
</dbReference>
<evidence type="ECO:0000256" key="9">
    <source>
        <dbReference type="ARBA" id="ARBA00023150"/>
    </source>
</evidence>
<dbReference type="GO" id="GO:0006777">
    <property type="term" value="P:Mo-molybdopterin cofactor biosynthetic process"/>
    <property type="evidence" value="ECO:0007669"/>
    <property type="project" value="UniProtKB-UniRule"/>
</dbReference>
<dbReference type="AlphaFoldDB" id="A0A3D3R2Q0"/>
<dbReference type="Gene3D" id="2.40.340.10">
    <property type="entry name" value="MoeA, C-terminal, domain IV"/>
    <property type="match status" value="1"/>
</dbReference>
<dbReference type="InterPro" id="IPR036135">
    <property type="entry name" value="MoeA_linker/N_sf"/>
</dbReference>
<comment type="pathway">
    <text evidence="3 11">Cofactor biosynthesis; molybdopterin biosynthesis.</text>
</comment>
<keyword evidence="5 11" id="KW-0500">Molybdenum</keyword>
<evidence type="ECO:0000256" key="1">
    <source>
        <dbReference type="ARBA" id="ARBA00001946"/>
    </source>
</evidence>
<dbReference type="FunFam" id="3.40.980.10:FF:000004">
    <property type="entry name" value="Molybdopterin molybdenumtransferase"/>
    <property type="match status" value="1"/>
</dbReference>
<dbReference type="Proteomes" id="UP000263642">
    <property type="component" value="Unassembled WGS sequence"/>
</dbReference>
<dbReference type="EC" id="2.10.1.1" evidence="11"/>
<evidence type="ECO:0000259" key="12">
    <source>
        <dbReference type="SMART" id="SM00852"/>
    </source>
</evidence>
<dbReference type="Gene3D" id="3.90.105.10">
    <property type="entry name" value="Molybdopterin biosynthesis moea protein, domain 2"/>
    <property type="match status" value="1"/>
</dbReference>
<dbReference type="GO" id="GO:0061599">
    <property type="term" value="F:molybdopterin molybdotransferase activity"/>
    <property type="evidence" value="ECO:0007669"/>
    <property type="project" value="UniProtKB-UniRule"/>
</dbReference>
<comment type="catalytic activity">
    <reaction evidence="10">
        <text>adenylyl-molybdopterin + molybdate = Mo-molybdopterin + AMP + H(+)</text>
        <dbReference type="Rhea" id="RHEA:35047"/>
        <dbReference type="ChEBI" id="CHEBI:15378"/>
        <dbReference type="ChEBI" id="CHEBI:36264"/>
        <dbReference type="ChEBI" id="CHEBI:62727"/>
        <dbReference type="ChEBI" id="CHEBI:71302"/>
        <dbReference type="ChEBI" id="CHEBI:456215"/>
        <dbReference type="EC" id="2.10.1.1"/>
    </reaction>
</comment>
<evidence type="ECO:0000256" key="4">
    <source>
        <dbReference type="ARBA" id="ARBA00010763"/>
    </source>
</evidence>
<dbReference type="NCBIfam" id="TIGR00177">
    <property type="entry name" value="molyb_syn"/>
    <property type="match status" value="1"/>
</dbReference>
<dbReference type="SUPFAM" id="SSF63882">
    <property type="entry name" value="MoeA N-terminal region -like"/>
    <property type="match status" value="1"/>
</dbReference>
<dbReference type="GO" id="GO:0046872">
    <property type="term" value="F:metal ion binding"/>
    <property type="evidence" value="ECO:0007669"/>
    <property type="project" value="UniProtKB-UniRule"/>
</dbReference>
<dbReference type="UniPathway" id="UPA00344"/>
<keyword evidence="8 11" id="KW-0460">Magnesium</keyword>
<keyword evidence="7 11" id="KW-0479">Metal-binding</keyword>
<dbReference type="RefSeq" id="WP_154935086.1">
    <property type="nucleotide sequence ID" value="NZ_CP036341.1"/>
</dbReference>
<dbReference type="InterPro" id="IPR005110">
    <property type="entry name" value="MoeA_linker/N"/>
</dbReference>
<protein>
    <recommendedName>
        <fullName evidence="11">Molybdopterin molybdenumtransferase</fullName>
        <ecNumber evidence="11">2.10.1.1</ecNumber>
    </recommendedName>
</protein>
<evidence type="ECO:0000256" key="5">
    <source>
        <dbReference type="ARBA" id="ARBA00022505"/>
    </source>
</evidence>
<evidence type="ECO:0000256" key="3">
    <source>
        <dbReference type="ARBA" id="ARBA00005046"/>
    </source>
</evidence>
<dbReference type="Pfam" id="PF03454">
    <property type="entry name" value="MoeA_C"/>
    <property type="match status" value="1"/>
</dbReference>
<dbReference type="SUPFAM" id="SSF63867">
    <property type="entry name" value="MoeA C-terminal domain-like"/>
    <property type="match status" value="1"/>
</dbReference>
<dbReference type="CDD" id="cd00887">
    <property type="entry name" value="MoeA"/>
    <property type="match status" value="1"/>
</dbReference>
<evidence type="ECO:0000313" key="13">
    <source>
        <dbReference type="EMBL" id="HCO22488.1"/>
    </source>
</evidence>
<evidence type="ECO:0000256" key="8">
    <source>
        <dbReference type="ARBA" id="ARBA00022842"/>
    </source>
</evidence>
<comment type="caution">
    <text evidence="13">The sequence shown here is derived from an EMBL/GenBank/DDBJ whole genome shotgun (WGS) entry which is preliminary data.</text>
</comment>
<comment type="similarity">
    <text evidence="4 11">Belongs to the MoeA family.</text>
</comment>
<dbReference type="SMART" id="SM00852">
    <property type="entry name" value="MoCF_biosynth"/>
    <property type="match status" value="1"/>
</dbReference>
<dbReference type="PROSITE" id="PS01079">
    <property type="entry name" value="MOCF_BIOSYNTHESIS_2"/>
    <property type="match status" value="1"/>
</dbReference>
<accession>A0A3D3R2Q0</accession>
<evidence type="ECO:0000256" key="7">
    <source>
        <dbReference type="ARBA" id="ARBA00022723"/>
    </source>
</evidence>
<name>A0A3D3R2Q0_9PLAN</name>
<keyword evidence="6 11" id="KW-0808">Transferase</keyword>
<gene>
    <name evidence="13" type="ORF">DIT97_05270</name>
</gene>
<dbReference type="InterPro" id="IPR036688">
    <property type="entry name" value="MoeA_C_domain_IV_sf"/>
</dbReference>
<comment type="cofactor">
    <cofactor evidence="1 11">
        <name>Mg(2+)</name>
        <dbReference type="ChEBI" id="CHEBI:18420"/>
    </cofactor>
</comment>
<feature type="domain" description="MoaB/Mog" evidence="12">
    <location>
        <begin position="178"/>
        <end position="320"/>
    </location>
</feature>
<evidence type="ECO:0000256" key="11">
    <source>
        <dbReference type="RuleBase" id="RU365090"/>
    </source>
</evidence>
<dbReference type="GO" id="GO:0005829">
    <property type="term" value="C:cytosol"/>
    <property type="evidence" value="ECO:0007669"/>
    <property type="project" value="TreeGrafter"/>
</dbReference>
<dbReference type="Gene3D" id="3.40.980.10">
    <property type="entry name" value="MoaB/Mog-like domain"/>
    <property type="match status" value="1"/>
</dbReference>
<evidence type="ECO:0000313" key="14">
    <source>
        <dbReference type="Proteomes" id="UP000263642"/>
    </source>
</evidence>
<dbReference type="Pfam" id="PF00994">
    <property type="entry name" value="MoCF_biosynth"/>
    <property type="match status" value="1"/>
</dbReference>
<comment type="function">
    <text evidence="2 11">Catalyzes the insertion of molybdate into adenylated molybdopterin with the concomitant release of AMP.</text>
</comment>
<organism evidence="13 14">
    <name type="scientific">Gimesia maris</name>
    <dbReference type="NCBI Taxonomy" id="122"/>
    <lineage>
        <taxon>Bacteria</taxon>
        <taxon>Pseudomonadati</taxon>
        <taxon>Planctomycetota</taxon>
        <taxon>Planctomycetia</taxon>
        <taxon>Planctomycetales</taxon>
        <taxon>Planctomycetaceae</taxon>
        <taxon>Gimesia</taxon>
    </lineage>
</organism>
<dbReference type="InterPro" id="IPR036425">
    <property type="entry name" value="MoaB/Mog-like_dom_sf"/>
</dbReference>
<dbReference type="InterPro" id="IPR001453">
    <property type="entry name" value="MoaB/Mog_dom"/>
</dbReference>
<reference evidence="13 14" key="1">
    <citation type="journal article" date="2018" name="Nat. Biotechnol.">
        <title>A standardized bacterial taxonomy based on genome phylogeny substantially revises the tree of life.</title>
        <authorList>
            <person name="Parks D.H."/>
            <person name="Chuvochina M."/>
            <person name="Waite D.W."/>
            <person name="Rinke C."/>
            <person name="Skarshewski A."/>
            <person name="Chaumeil P.A."/>
            <person name="Hugenholtz P."/>
        </authorList>
    </citation>
    <scope>NUCLEOTIDE SEQUENCE [LARGE SCALE GENOMIC DNA]</scope>
    <source>
        <strain evidence="13">UBA9375</strain>
    </source>
</reference>
<dbReference type="SUPFAM" id="SSF53218">
    <property type="entry name" value="Molybdenum cofactor biosynthesis proteins"/>
    <property type="match status" value="1"/>
</dbReference>
<dbReference type="Gene3D" id="2.170.190.11">
    <property type="entry name" value="Molybdopterin biosynthesis moea protein, domain 3"/>
    <property type="match status" value="1"/>
</dbReference>
<dbReference type="PANTHER" id="PTHR10192">
    <property type="entry name" value="MOLYBDOPTERIN BIOSYNTHESIS PROTEIN"/>
    <property type="match status" value="1"/>
</dbReference>
<evidence type="ECO:0000256" key="10">
    <source>
        <dbReference type="ARBA" id="ARBA00047317"/>
    </source>
</evidence>
<dbReference type="NCBIfam" id="NF045515">
    <property type="entry name" value="Glp_gephyrin"/>
    <property type="match status" value="1"/>
</dbReference>
<dbReference type="Pfam" id="PF03453">
    <property type="entry name" value="MoeA_N"/>
    <property type="match status" value="1"/>
</dbReference>
<evidence type="ECO:0000256" key="2">
    <source>
        <dbReference type="ARBA" id="ARBA00002901"/>
    </source>
</evidence>
<keyword evidence="9 11" id="KW-0501">Molybdenum cofactor biosynthesis</keyword>